<dbReference type="Proteomes" id="UP000326789">
    <property type="component" value="Unassembled WGS sequence"/>
</dbReference>
<dbReference type="PANTHER" id="PTHR45138:SF9">
    <property type="entry name" value="DIGUANYLATE CYCLASE DGCM-RELATED"/>
    <property type="match status" value="1"/>
</dbReference>
<dbReference type="SMART" id="SM00267">
    <property type="entry name" value="GGDEF"/>
    <property type="match status" value="1"/>
</dbReference>
<dbReference type="InterPro" id="IPR050469">
    <property type="entry name" value="Diguanylate_Cyclase"/>
</dbReference>
<dbReference type="Pfam" id="PF00990">
    <property type="entry name" value="GGDEF"/>
    <property type="match status" value="1"/>
</dbReference>
<comment type="catalytic activity">
    <reaction evidence="2">
        <text>2 GTP = 3',3'-c-di-GMP + 2 diphosphate</text>
        <dbReference type="Rhea" id="RHEA:24898"/>
        <dbReference type="ChEBI" id="CHEBI:33019"/>
        <dbReference type="ChEBI" id="CHEBI:37565"/>
        <dbReference type="ChEBI" id="CHEBI:58805"/>
        <dbReference type="EC" id="2.7.7.65"/>
    </reaction>
</comment>
<dbReference type="SUPFAM" id="SSF55073">
    <property type="entry name" value="Nucleotide cyclase"/>
    <property type="match status" value="1"/>
</dbReference>
<proteinExistence type="predicted"/>
<feature type="transmembrane region" description="Helical" evidence="3">
    <location>
        <begin position="119"/>
        <end position="136"/>
    </location>
</feature>
<keyword evidence="3" id="KW-0472">Membrane</keyword>
<dbReference type="InterPro" id="IPR048435">
    <property type="entry name" value="MASE6"/>
</dbReference>
<dbReference type="NCBIfam" id="TIGR00254">
    <property type="entry name" value="GGDEF"/>
    <property type="match status" value="1"/>
</dbReference>
<comment type="caution">
    <text evidence="5">The sequence shown here is derived from an EMBL/GenBank/DDBJ whole genome shotgun (WGS) entry which is preliminary data.</text>
</comment>
<gene>
    <name evidence="5" type="ORF">F2P58_18685</name>
</gene>
<feature type="transmembrane region" description="Helical" evidence="3">
    <location>
        <begin position="93"/>
        <end position="112"/>
    </location>
</feature>
<evidence type="ECO:0000256" key="1">
    <source>
        <dbReference type="ARBA" id="ARBA00012528"/>
    </source>
</evidence>
<dbReference type="InterPro" id="IPR029787">
    <property type="entry name" value="Nucleotide_cyclase"/>
</dbReference>
<dbReference type="Pfam" id="PF20966">
    <property type="entry name" value="MASE6"/>
    <property type="match status" value="1"/>
</dbReference>
<keyword evidence="3" id="KW-1133">Transmembrane helix</keyword>
<reference evidence="5 6" key="1">
    <citation type="submission" date="2019-09" db="EMBL/GenBank/DDBJ databases">
        <title>Whole genome sequence of Vibrio fortis.</title>
        <authorList>
            <person name="Das S.K."/>
        </authorList>
    </citation>
    <scope>NUCLEOTIDE SEQUENCE [LARGE SCALE GENOMIC DNA]</scope>
    <source>
        <strain evidence="5 6">AN60</strain>
    </source>
</reference>
<dbReference type="PANTHER" id="PTHR45138">
    <property type="entry name" value="REGULATORY COMPONENTS OF SENSORY TRANSDUCTION SYSTEM"/>
    <property type="match status" value="1"/>
</dbReference>
<organism evidence="5 6">
    <name type="scientific">Vibrio fortis</name>
    <dbReference type="NCBI Taxonomy" id="212667"/>
    <lineage>
        <taxon>Bacteria</taxon>
        <taxon>Pseudomonadati</taxon>
        <taxon>Pseudomonadota</taxon>
        <taxon>Gammaproteobacteria</taxon>
        <taxon>Vibrionales</taxon>
        <taxon>Vibrionaceae</taxon>
        <taxon>Vibrio</taxon>
    </lineage>
</organism>
<dbReference type="EMBL" id="VWSE01000008">
    <property type="protein sequence ID" value="KAB0286677.1"/>
    <property type="molecule type" value="Genomic_DNA"/>
</dbReference>
<dbReference type="RefSeq" id="WP_150871847.1">
    <property type="nucleotide sequence ID" value="NZ_VWSE01000008.1"/>
</dbReference>
<sequence length="341" mass="38283">MDALNIEATEQLRRKVLIGMCLNLGGAALFLGVANIFIFEHKAMALGVMEIFYFFISAFMLFYIRNRSHPKWFLAFHSFVLAFLIIFGTHSKLIEEALFVWAIVLPTVFYLAMGKQVGFYWSLVCLILEVYVIYSGASATEWIPATLLANFILAYLCIWVVSHAYETSRVRAVTDLKALALHDALTGARNRLALYSTVDGQKGIDELQYALVLDIDDFKQFNDLYGHDAGDAVLVECVKRIQNIAGESNTFRVGGEELVVLIRHGEFDIQDVVTQLHRAVSRQVLMFGDVKLSISFSAGLEKYRTTENFDTVIARADADLYQAKQAGKSCTFYQGAKFAEA</sequence>
<dbReference type="Gene3D" id="3.30.70.270">
    <property type="match status" value="1"/>
</dbReference>
<feature type="transmembrane region" description="Helical" evidence="3">
    <location>
        <begin position="44"/>
        <end position="64"/>
    </location>
</feature>
<feature type="transmembrane region" description="Helical" evidence="3">
    <location>
        <begin position="71"/>
        <end position="87"/>
    </location>
</feature>
<protein>
    <recommendedName>
        <fullName evidence="1">diguanylate cyclase</fullName>
        <ecNumber evidence="1">2.7.7.65</ecNumber>
    </recommendedName>
</protein>
<feature type="domain" description="GGDEF" evidence="4">
    <location>
        <begin position="206"/>
        <end position="336"/>
    </location>
</feature>
<keyword evidence="3" id="KW-0812">Transmembrane</keyword>
<dbReference type="PROSITE" id="PS50887">
    <property type="entry name" value="GGDEF"/>
    <property type="match status" value="1"/>
</dbReference>
<dbReference type="GO" id="GO:0052621">
    <property type="term" value="F:diguanylate cyclase activity"/>
    <property type="evidence" value="ECO:0007669"/>
    <property type="project" value="UniProtKB-EC"/>
</dbReference>
<feature type="transmembrane region" description="Helical" evidence="3">
    <location>
        <begin position="16"/>
        <end position="38"/>
    </location>
</feature>
<evidence type="ECO:0000313" key="6">
    <source>
        <dbReference type="Proteomes" id="UP000326789"/>
    </source>
</evidence>
<accession>A0A5N3QWY2</accession>
<dbReference type="CDD" id="cd01949">
    <property type="entry name" value="GGDEF"/>
    <property type="match status" value="1"/>
</dbReference>
<evidence type="ECO:0000259" key="4">
    <source>
        <dbReference type="PROSITE" id="PS50887"/>
    </source>
</evidence>
<dbReference type="EC" id="2.7.7.65" evidence="1"/>
<evidence type="ECO:0000256" key="2">
    <source>
        <dbReference type="ARBA" id="ARBA00034247"/>
    </source>
</evidence>
<evidence type="ECO:0000256" key="3">
    <source>
        <dbReference type="SAM" id="Phobius"/>
    </source>
</evidence>
<evidence type="ECO:0000313" key="5">
    <source>
        <dbReference type="EMBL" id="KAB0286677.1"/>
    </source>
</evidence>
<dbReference type="InterPro" id="IPR043128">
    <property type="entry name" value="Rev_trsase/Diguanyl_cyclase"/>
</dbReference>
<feature type="transmembrane region" description="Helical" evidence="3">
    <location>
        <begin position="142"/>
        <end position="161"/>
    </location>
</feature>
<name>A0A5N3QWY2_9VIBR</name>
<dbReference type="AlphaFoldDB" id="A0A5N3QWY2"/>
<dbReference type="InterPro" id="IPR000160">
    <property type="entry name" value="GGDEF_dom"/>
</dbReference>